<dbReference type="SUPFAM" id="SSF54631">
    <property type="entry name" value="CBS-domain pair"/>
    <property type="match status" value="1"/>
</dbReference>
<feature type="domain" description="CBS" evidence="3">
    <location>
        <begin position="76"/>
        <end position="132"/>
    </location>
</feature>
<evidence type="ECO:0000259" key="3">
    <source>
        <dbReference type="PROSITE" id="PS51371"/>
    </source>
</evidence>
<dbReference type="PANTHER" id="PTHR43080:SF2">
    <property type="entry name" value="CBS DOMAIN-CONTAINING PROTEIN"/>
    <property type="match status" value="1"/>
</dbReference>
<sequence>MTVKTILARKGTDVVTIDPAATVAAATTLLNERGIGAVVVTGTEGRTIGIVSERDIVKALGARGAGVLDVPVSEIMTRKVVTCAQHDTIGELMQTMTEGKFRHVPVVEQDRLVGIVSIGDVVKSRLEQMEQESNALRDYIRTA</sequence>
<proteinExistence type="predicted"/>
<evidence type="ECO:0000313" key="4">
    <source>
        <dbReference type="EMBL" id="RAI35815.1"/>
    </source>
</evidence>
<dbReference type="CDD" id="cd04623">
    <property type="entry name" value="CBS_pair_bac_euk"/>
    <property type="match status" value="1"/>
</dbReference>
<name>A0A327KE37_9BRAD</name>
<keyword evidence="1 2" id="KW-0129">CBS domain</keyword>
<dbReference type="PROSITE" id="PS51371">
    <property type="entry name" value="CBS"/>
    <property type="match status" value="2"/>
</dbReference>
<dbReference type="InterPro" id="IPR046342">
    <property type="entry name" value="CBS_dom_sf"/>
</dbReference>
<dbReference type="Gene3D" id="3.10.580.10">
    <property type="entry name" value="CBS-domain"/>
    <property type="match status" value="1"/>
</dbReference>
<dbReference type="PANTHER" id="PTHR43080">
    <property type="entry name" value="CBS DOMAIN-CONTAINING PROTEIN CBSX3, MITOCHONDRIAL"/>
    <property type="match status" value="1"/>
</dbReference>
<dbReference type="RefSeq" id="WP_111358618.1">
    <property type="nucleotide sequence ID" value="NZ_NHSK01000074.1"/>
</dbReference>
<reference evidence="4 5" key="1">
    <citation type="submission" date="2017-07" db="EMBL/GenBank/DDBJ databases">
        <title>Draft Genome Sequences of Select Purple Nonsulfur Bacteria.</title>
        <authorList>
            <person name="Lasarre B."/>
            <person name="Mckinlay J.B."/>
        </authorList>
    </citation>
    <scope>NUCLEOTIDE SEQUENCE [LARGE SCALE GENOMIC DNA]</scope>
    <source>
        <strain evidence="4 5">DSM 11907</strain>
    </source>
</reference>
<dbReference type="InterPro" id="IPR044725">
    <property type="entry name" value="CBSX3_CBS_dom"/>
</dbReference>
<dbReference type="InterPro" id="IPR000644">
    <property type="entry name" value="CBS_dom"/>
</dbReference>
<keyword evidence="5" id="KW-1185">Reference proteome</keyword>
<evidence type="ECO:0000256" key="2">
    <source>
        <dbReference type="PROSITE-ProRule" id="PRU00703"/>
    </source>
</evidence>
<gene>
    <name evidence="4" type="ORF">CH338_18610</name>
</gene>
<dbReference type="AlphaFoldDB" id="A0A327KE37"/>
<evidence type="ECO:0000256" key="1">
    <source>
        <dbReference type="ARBA" id="ARBA00023122"/>
    </source>
</evidence>
<dbReference type="EMBL" id="NPEU01000244">
    <property type="protein sequence ID" value="RAI35815.1"/>
    <property type="molecule type" value="Genomic_DNA"/>
</dbReference>
<dbReference type="SMART" id="SM00116">
    <property type="entry name" value="CBS"/>
    <property type="match status" value="2"/>
</dbReference>
<dbReference type="Proteomes" id="UP000248863">
    <property type="component" value="Unassembled WGS sequence"/>
</dbReference>
<dbReference type="OrthoDB" id="9807125at2"/>
<feature type="domain" description="CBS" evidence="3">
    <location>
        <begin position="8"/>
        <end position="70"/>
    </location>
</feature>
<organism evidence="4 5">
    <name type="scientific">Rhodoplanes elegans</name>
    <dbReference type="NCBI Taxonomy" id="29408"/>
    <lineage>
        <taxon>Bacteria</taxon>
        <taxon>Pseudomonadati</taxon>
        <taxon>Pseudomonadota</taxon>
        <taxon>Alphaproteobacteria</taxon>
        <taxon>Hyphomicrobiales</taxon>
        <taxon>Nitrobacteraceae</taxon>
        <taxon>Rhodoplanes</taxon>
    </lineage>
</organism>
<protein>
    <submittedName>
        <fullName evidence="4">Inosine-5-monophosphate dehydrogenase</fullName>
    </submittedName>
</protein>
<dbReference type="InterPro" id="IPR051257">
    <property type="entry name" value="Diverse_CBS-Domain"/>
</dbReference>
<accession>A0A327KE37</accession>
<evidence type="ECO:0000313" key="5">
    <source>
        <dbReference type="Proteomes" id="UP000248863"/>
    </source>
</evidence>
<comment type="caution">
    <text evidence="4">The sequence shown here is derived from an EMBL/GenBank/DDBJ whole genome shotgun (WGS) entry which is preliminary data.</text>
</comment>
<dbReference type="Pfam" id="PF00571">
    <property type="entry name" value="CBS"/>
    <property type="match status" value="2"/>
</dbReference>